<dbReference type="PaxDb" id="123214-PERMA_1236"/>
<dbReference type="OrthoDB" id="9815602at2"/>
<sequence>MKRAVIPIIFIFILIQGCSKEDPEYLKIGTNLWPGYEPLYLARELGFFRNKNIHLVEYSSASQVLRAYRNGIINGAALTLDEVLLLRSYGFNPEIILVLDVSNGADVIIAKPYIRGLKDLKGKRIGVENSALGAYMLSRALERAGLTYRDIKIVPLEIDEHYRAFIKNKVDAVVTFEPVKSKLLRRGGRIIFDSSQIPNEIVDVLVVEEVYIKKYPDVVQEVVKGWFKALKFWEGNPDKAITVMAKREGLTPEQLKNAFNGIKIPDIKENLTLIDRKNPELRQVAYKLLTVMRTNELIGEGFINIDSLFNGRFIEDK</sequence>
<gene>
    <name evidence="4" type="ordered locus">PERMA_1236</name>
</gene>
<dbReference type="PROSITE" id="PS51257">
    <property type="entry name" value="PROKAR_LIPOPROTEIN"/>
    <property type="match status" value="1"/>
</dbReference>
<dbReference type="STRING" id="123214.PERMA_1236"/>
<comment type="subcellular location">
    <subcellularLocation>
        <location evidence="1">Periplasm</location>
    </subcellularLocation>
</comment>
<dbReference type="RefSeq" id="WP_012676373.1">
    <property type="nucleotide sequence ID" value="NC_012440.1"/>
</dbReference>
<keyword evidence="3" id="KW-0732">Signal</keyword>
<dbReference type="Pfam" id="PF13379">
    <property type="entry name" value="NMT1_2"/>
    <property type="match status" value="1"/>
</dbReference>
<evidence type="ECO:0000256" key="2">
    <source>
        <dbReference type="ARBA" id="ARBA00010742"/>
    </source>
</evidence>
<dbReference type="EMBL" id="CP001230">
    <property type="protein sequence ID" value="ACO04135.1"/>
    <property type="molecule type" value="Genomic_DNA"/>
</dbReference>
<name>C0QQR3_PERMH</name>
<keyword evidence="5" id="KW-1185">Reference proteome</keyword>
<comment type="similarity">
    <text evidence="2">Belongs to the bacterial solute-binding protein SsuA/TauA family.</text>
</comment>
<dbReference type="GO" id="GO:0042597">
    <property type="term" value="C:periplasmic space"/>
    <property type="evidence" value="ECO:0007669"/>
    <property type="project" value="UniProtKB-SubCell"/>
</dbReference>
<dbReference type="Gene3D" id="3.40.190.10">
    <property type="entry name" value="Periplasmic binding protein-like II"/>
    <property type="match status" value="2"/>
</dbReference>
<proteinExistence type="inferred from homology"/>
<dbReference type="CDD" id="cd13563">
    <property type="entry name" value="PBP2_SsuA_like_6"/>
    <property type="match status" value="1"/>
</dbReference>
<dbReference type="KEGG" id="pmx:PERMA_1236"/>
<dbReference type="HOGENOM" id="CLU_028871_3_2_0"/>
<dbReference type="SUPFAM" id="SSF53850">
    <property type="entry name" value="Periplasmic binding protein-like II"/>
    <property type="match status" value="1"/>
</dbReference>
<dbReference type="Proteomes" id="UP000001366">
    <property type="component" value="Chromosome"/>
</dbReference>
<organism evidence="4 5">
    <name type="scientific">Persephonella marina (strain DSM 14350 / EX-H1)</name>
    <dbReference type="NCBI Taxonomy" id="123214"/>
    <lineage>
        <taxon>Bacteria</taxon>
        <taxon>Pseudomonadati</taxon>
        <taxon>Aquificota</taxon>
        <taxon>Aquificia</taxon>
        <taxon>Aquificales</taxon>
        <taxon>Hydrogenothermaceae</taxon>
        <taxon>Persephonella</taxon>
    </lineage>
</organism>
<dbReference type="eggNOG" id="COG0715">
    <property type="taxonomic scope" value="Bacteria"/>
</dbReference>
<dbReference type="PANTHER" id="PTHR30024">
    <property type="entry name" value="ALIPHATIC SULFONATES-BINDING PROTEIN-RELATED"/>
    <property type="match status" value="1"/>
</dbReference>
<accession>C0QQR3</accession>
<evidence type="ECO:0000256" key="1">
    <source>
        <dbReference type="ARBA" id="ARBA00004418"/>
    </source>
</evidence>
<protein>
    <submittedName>
        <fullName evidence="4">ABC-type nitrate/sulfonate/bicarbonate transport system protein</fullName>
    </submittedName>
</protein>
<dbReference type="PANTHER" id="PTHR30024:SF47">
    <property type="entry name" value="TAURINE-BINDING PERIPLASMIC PROTEIN"/>
    <property type="match status" value="1"/>
</dbReference>
<reference evidence="4 5" key="1">
    <citation type="journal article" date="2009" name="J. Bacteriol.">
        <title>Complete and draft genome sequences of six members of the Aquificales.</title>
        <authorList>
            <person name="Reysenbach A.L."/>
            <person name="Hamamura N."/>
            <person name="Podar M."/>
            <person name="Griffiths E."/>
            <person name="Ferreira S."/>
            <person name="Hochstein R."/>
            <person name="Heidelberg J."/>
            <person name="Johnson J."/>
            <person name="Mead D."/>
            <person name="Pohorille A."/>
            <person name="Sarmiento M."/>
            <person name="Schweighofer K."/>
            <person name="Seshadri R."/>
            <person name="Voytek M.A."/>
        </authorList>
    </citation>
    <scope>NUCLEOTIDE SEQUENCE [LARGE SCALE GENOMIC DNA]</scope>
    <source>
        <strain evidence="5">DSM 14350 / EX-H1</strain>
    </source>
</reference>
<evidence type="ECO:0000313" key="4">
    <source>
        <dbReference type="EMBL" id="ACO04135.1"/>
    </source>
</evidence>
<evidence type="ECO:0000256" key="3">
    <source>
        <dbReference type="ARBA" id="ARBA00022729"/>
    </source>
</evidence>
<dbReference type="AlphaFoldDB" id="C0QQR3"/>
<evidence type="ECO:0000313" key="5">
    <source>
        <dbReference type="Proteomes" id="UP000001366"/>
    </source>
</evidence>